<comment type="caution">
    <text evidence="1">The sequence shown here is derived from an EMBL/GenBank/DDBJ whole genome shotgun (WGS) entry which is preliminary data.</text>
</comment>
<dbReference type="Pfam" id="PF09564">
    <property type="entry name" value="RE_NgoBV"/>
    <property type="match status" value="1"/>
</dbReference>
<dbReference type="GO" id="GO:0004519">
    <property type="term" value="F:endonuclease activity"/>
    <property type="evidence" value="ECO:0007669"/>
    <property type="project" value="UniProtKB-KW"/>
</dbReference>
<keyword evidence="1" id="KW-0255">Endonuclease</keyword>
<dbReference type="EMBL" id="JBHULK010000005">
    <property type="protein sequence ID" value="MFD2535951.1"/>
    <property type="molecule type" value="Genomic_DNA"/>
</dbReference>
<keyword evidence="1" id="KW-0540">Nuclease</keyword>
<sequence>MKLTPEQLYKKLTKEYKIIGEKGNIKFTLKDLTITVKAKDTVGNLIQEWLAAWLEKNNVEYRLKPNAQDFPDLNLDVDDPEKGLVEVKSFDYDKAANFDVANFMAYRRSIIDFPYRLDSDYLIFGYKMVDGAIEIADVWLKKIWEITGPSGDWPLKCQVKQGDLVNIRPIKWYNNDRTKFKPFNSALEFLNAFQENQYKYGKTRHDKATALFMDKIQKGYTASTGKSLT</sequence>
<organism evidence="1 2">
    <name type="scientific">Gelatiniphilus marinus</name>
    <dbReference type="NCBI Taxonomy" id="1759464"/>
    <lineage>
        <taxon>Bacteria</taxon>
        <taxon>Pseudomonadati</taxon>
        <taxon>Bacteroidota</taxon>
        <taxon>Flavobacteriia</taxon>
        <taxon>Flavobacteriales</taxon>
        <taxon>Flavobacteriaceae</taxon>
        <taxon>Gelatiniphilus</taxon>
    </lineage>
</organism>
<dbReference type="EC" id="3.1.21.-" evidence="1"/>
<keyword evidence="2" id="KW-1185">Reference proteome</keyword>
<evidence type="ECO:0000313" key="2">
    <source>
        <dbReference type="Proteomes" id="UP001597441"/>
    </source>
</evidence>
<reference evidence="2" key="1">
    <citation type="journal article" date="2019" name="Int. J. Syst. Evol. Microbiol.">
        <title>The Global Catalogue of Microorganisms (GCM) 10K type strain sequencing project: providing services to taxonomists for standard genome sequencing and annotation.</title>
        <authorList>
            <consortium name="The Broad Institute Genomics Platform"/>
            <consortium name="The Broad Institute Genome Sequencing Center for Infectious Disease"/>
            <person name="Wu L."/>
            <person name="Ma J."/>
        </authorList>
    </citation>
    <scope>NUCLEOTIDE SEQUENCE [LARGE SCALE GENOMIC DNA]</scope>
    <source>
        <strain evidence="2">KCTC 42903</strain>
    </source>
</reference>
<dbReference type="RefSeq" id="WP_388019443.1">
    <property type="nucleotide sequence ID" value="NZ_JBHUDT010000005.1"/>
</dbReference>
<accession>A0ABW5JVY4</accession>
<name>A0ABW5JVY4_9FLAO</name>
<dbReference type="InterPro" id="IPR019064">
    <property type="entry name" value="Restrct_endonuc_II_NlaIV"/>
</dbReference>
<proteinExistence type="predicted"/>
<dbReference type="Proteomes" id="UP001597441">
    <property type="component" value="Unassembled WGS sequence"/>
</dbReference>
<gene>
    <name evidence="1" type="ORF">ACFSQS_12620</name>
</gene>
<dbReference type="GO" id="GO:0016787">
    <property type="term" value="F:hydrolase activity"/>
    <property type="evidence" value="ECO:0007669"/>
    <property type="project" value="UniProtKB-KW"/>
</dbReference>
<keyword evidence="1" id="KW-0378">Hydrolase</keyword>
<protein>
    <submittedName>
        <fullName evidence="1">NgoBV family restriction endonuclease</fullName>
        <ecNumber evidence="1">3.1.21.-</ecNumber>
    </submittedName>
</protein>
<evidence type="ECO:0000313" key="1">
    <source>
        <dbReference type="EMBL" id="MFD2535951.1"/>
    </source>
</evidence>